<proteinExistence type="predicted"/>
<dbReference type="SUPFAM" id="SSF47413">
    <property type="entry name" value="lambda repressor-like DNA-binding domains"/>
    <property type="match status" value="1"/>
</dbReference>
<dbReference type="EMBL" id="JBGJLR010000004">
    <property type="protein sequence ID" value="MEZ2738882.1"/>
    <property type="molecule type" value="Genomic_DNA"/>
</dbReference>
<accession>A0ABV4IEL4</accession>
<name>A0ABV4IEL4_9BURK</name>
<dbReference type="InterPro" id="IPR001387">
    <property type="entry name" value="Cro/C1-type_HTH"/>
</dbReference>
<dbReference type="InterPro" id="IPR010982">
    <property type="entry name" value="Lambda_DNA-bd_dom_sf"/>
</dbReference>
<evidence type="ECO:0000313" key="2">
    <source>
        <dbReference type="Proteomes" id="UP001567350"/>
    </source>
</evidence>
<reference evidence="1 2" key="1">
    <citation type="submission" date="2024-08" db="EMBL/GenBank/DDBJ databases">
        <authorList>
            <person name="Feng Z."/>
            <person name="Ronholm J."/>
        </authorList>
    </citation>
    <scope>NUCLEOTIDE SEQUENCE [LARGE SCALE GENOMIC DNA]</scope>
    <source>
        <strain evidence="1 2">4-AB0-8</strain>
    </source>
</reference>
<evidence type="ECO:0000313" key="1">
    <source>
        <dbReference type="EMBL" id="MEZ2738882.1"/>
    </source>
</evidence>
<keyword evidence="2" id="KW-1185">Reference proteome</keyword>
<comment type="caution">
    <text evidence="1">The sequence shown here is derived from an EMBL/GenBank/DDBJ whole genome shotgun (WGS) entry which is preliminary data.</text>
</comment>
<dbReference type="RefSeq" id="WP_370891146.1">
    <property type="nucleotide sequence ID" value="NZ_JBGJLR010000004.1"/>
</dbReference>
<sequence length="121" mass="12667">MTLVETLIDKAAKNLGSQAALARELGVHRAQITNWKRGTHVCKADDLAAIGYFAGYNALNILAAATIKEAEGTAKGKVLEAALGKEIPGLGCLNASGLTPLKGGLAERYNVYYVKSLLGPI</sequence>
<dbReference type="Proteomes" id="UP001567350">
    <property type="component" value="Unassembled WGS sequence"/>
</dbReference>
<dbReference type="CDD" id="cd00093">
    <property type="entry name" value="HTH_XRE"/>
    <property type="match status" value="1"/>
</dbReference>
<dbReference type="Gene3D" id="1.10.260.40">
    <property type="entry name" value="lambda repressor-like DNA-binding domains"/>
    <property type="match status" value="1"/>
</dbReference>
<gene>
    <name evidence="1" type="ORF">ACBP88_05285</name>
</gene>
<organism evidence="1 2">
    <name type="scientific">Comamonas jiangduensis</name>
    <dbReference type="NCBI Taxonomy" id="1194168"/>
    <lineage>
        <taxon>Bacteria</taxon>
        <taxon>Pseudomonadati</taxon>
        <taxon>Pseudomonadota</taxon>
        <taxon>Betaproteobacteria</taxon>
        <taxon>Burkholderiales</taxon>
        <taxon>Comamonadaceae</taxon>
        <taxon>Comamonas</taxon>
    </lineage>
</organism>
<protein>
    <submittedName>
        <fullName evidence="1">YdaS family helix-turn-helix protein</fullName>
    </submittedName>
</protein>